<dbReference type="RefSeq" id="XP_046116824.1">
    <property type="nucleotide sequence ID" value="XM_046258003.1"/>
</dbReference>
<keyword evidence="2" id="KW-1185">Reference proteome</keyword>
<dbReference type="OrthoDB" id="5023404at2759"/>
<name>A0A9P8CNC1_9HYPO</name>
<evidence type="ECO:0000313" key="2">
    <source>
        <dbReference type="Proteomes" id="UP000887229"/>
    </source>
</evidence>
<dbReference type="EMBL" id="MU251260">
    <property type="protein sequence ID" value="KAG9252900.1"/>
    <property type="molecule type" value="Genomic_DNA"/>
</dbReference>
<proteinExistence type="predicted"/>
<accession>A0A9P8CNC1</accession>
<reference evidence="1" key="1">
    <citation type="journal article" date="2021" name="IMA Fungus">
        <title>Genomic characterization of three marine fungi, including Emericellopsis atlantica sp. nov. with signatures of a generalist lifestyle and marine biomass degradation.</title>
        <authorList>
            <person name="Hagestad O.C."/>
            <person name="Hou L."/>
            <person name="Andersen J.H."/>
            <person name="Hansen E.H."/>
            <person name="Altermark B."/>
            <person name="Li C."/>
            <person name="Kuhnert E."/>
            <person name="Cox R.J."/>
            <person name="Crous P.W."/>
            <person name="Spatafora J.W."/>
            <person name="Lail K."/>
            <person name="Amirebrahimi M."/>
            <person name="Lipzen A."/>
            <person name="Pangilinan J."/>
            <person name="Andreopoulos W."/>
            <person name="Hayes R.D."/>
            <person name="Ng V."/>
            <person name="Grigoriev I.V."/>
            <person name="Jackson S.A."/>
            <person name="Sutton T.D.S."/>
            <person name="Dobson A.D.W."/>
            <person name="Rama T."/>
        </authorList>
    </citation>
    <scope>NUCLEOTIDE SEQUENCE</scope>
    <source>
        <strain evidence="1">TS7</strain>
    </source>
</reference>
<gene>
    <name evidence="1" type="ORF">F5Z01DRAFT_190329</name>
</gene>
<organism evidence="1 2">
    <name type="scientific">Emericellopsis atlantica</name>
    <dbReference type="NCBI Taxonomy" id="2614577"/>
    <lineage>
        <taxon>Eukaryota</taxon>
        <taxon>Fungi</taxon>
        <taxon>Dikarya</taxon>
        <taxon>Ascomycota</taxon>
        <taxon>Pezizomycotina</taxon>
        <taxon>Sordariomycetes</taxon>
        <taxon>Hypocreomycetidae</taxon>
        <taxon>Hypocreales</taxon>
        <taxon>Bionectriaceae</taxon>
        <taxon>Emericellopsis</taxon>
    </lineage>
</organism>
<comment type="caution">
    <text evidence="1">The sequence shown here is derived from an EMBL/GenBank/DDBJ whole genome shotgun (WGS) entry which is preliminary data.</text>
</comment>
<dbReference type="GeneID" id="70288906"/>
<sequence length="262" mass="30078">MTTTMASTVSPYLRRDEYIDLQNRQAELLKHEFDAVRRSHGHLGIETKDVKDDIKELKLSILEIKADRIQSNAFQRNASLRNPVTPIRPLVAFHPDGGIIQPDSNIFPRFIDDFYALRTLSNHDQYRTLVYLADFYDIPLTPLHTSDGDNEHDPRRVVDSLEAILGLNEDNIEAFRQRFRHYDDQPRQLSNVRSFTPPKALPTQFDRSVTRSTAIQENLARPQSIAKLPKTGQGSNGDLAILRLLNVLLLIIFGQEQDHKTR</sequence>
<protein>
    <submittedName>
        <fullName evidence="1">Uncharacterized protein</fullName>
    </submittedName>
</protein>
<evidence type="ECO:0000313" key="1">
    <source>
        <dbReference type="EMBL" id="KAG9252900.1"/>
    </source>
</evidence>
<dbReference type="Proteomes" id="UP000887229">
    <property type="component" value="Unassembled WGS sequence"/>
</dbReference>
<dbReference type="AlphaFoldDB" id="A0A9P8CNC1"/>